<feature type="transmembrane region" description="Helical" evidence="2">
    <location>
        <begin position="12"/>
        <end position="32"/>
    </location>
</feature>
<gene>
    <name evidence="4" type="ORF">I2I05_14070</name>
</gene>
<dbReference type="Pfam" id="PF03779">
    <property type="entry name" value="SPW"/>
    <property type="match status" value="1"/>
</dbReference>
<sequence length="141" mass="14897">MKPISPTMHGVLDYLVCAFFALAPTLFNLGGAYATACYVLAGGYLVISLLTNMPLGVARVIPFPVHGKLELVSGLVLVASPWLFGFANENETARNLFAAAGLVFLVVYLLTDWAGQTRETGHGRTISSAGTSPNPRNPGMA</sequence>
<keyword evidence="2" id="KW-0812">Transmembrane</keyword>
<keyword evidence="2" id="KW-0472">Membrane</keyword>
<feature type="domain" description="SPW repeat-containing integral membrane" evidence="3">
    <location>
        <begin position="9"/>
        <end position="107"/>
    </location>
</feature>
<dbReference type="RefSeq" id="WP_196282905.1">
    <property type="nucleotide sequence ID" value="NZ_JADQDQ010000006.1"/>
</dbReference>
<proteinExistence type="predicted"/>
<evidence type="ECO:0000259" key="3">
    <source>
        <dbReference type="Pfam" id="PF03779"/>
    </source>
</evidence>
<keyword evidence="2" id="KW-1133">Transmembrane helix</keyword>
<reference evidence="4 5" key="1">
    <citation type="submission" date="2020-11" db="EMBL/GenBank/DDBJ databases">
        <authorList>
            <person name="Kim M.K."/>
        </authorList>
    </citation>
    <scope>NUCLEOTIDE SEQUENCE [LARGE SCALE GENOMIC DNA]</scope>
    <source>
        <strain evidence="4 5">BT683</strain>
    </source>
</reference>
<feature type="transmembrane region" description="Helical" evidence="2">
    <location>
        <begin position="93"/>
        <end position="111"/>
    </location>
</feature>
<dbReference type="Proteomes" id="UP000597617">
    <property type="component" value="Unassembled WGS sequence"/>
</dbReference>
<organism evidence="4 5">
    <name type="scientific">Hymenobacter jeongseonensis</name>
    <dbReference type="NCBI Taxonomy" id="2791027"/>
    <lineage>
        <taxon>Bacteria</taxon>
        <taxon>Pseudomonadati</taxon>
        <taxon>Bacteroidota</taxon>
        <taxon>Cytophagia</taxon>
        <taxon>Cytophagales</taxon>
        <taxon>Hymenobacteraceae</taxon>
        <taxon>Hymenobacter</taxon>
    </lineage>
</organism>
<feature type="compositionally biased region" description="Polar residues" evidence="1">
    <location>
        <begin position="125"/>
        <end position="134"/>
    </location>
</feature>
<evidence type="ECO:0000313" key="5">
    <source>
        <dbReference type="Proteomes" id="UP000597617"/>
    </source>
</evidence>
<accession>A0ABS0IJK7</accession>
<evidence type="ECO:0000256" key="1">
    <source>
        <dbReference type="SAM" id="MobiDB-lite"/>
    </source>
</evidence>
<feature type="transmembrane region" description="Helical" evidence="2">
    <location>
        <begin position="38"/>
        <end position="57"/>
    </location>
</feature>
<feature type="region of interest" description="Disordered" evidence="1">
    <location>
        <begin position="119"/>
        <end position="141"/>
    </location>
</feature>
<protein>
    <recommendedName>
        <fullName evidence="3">SPW repeat-containing integral membrane domain-containing protein</fullName>
    </recommendedName>
</protein>
<evidence type="ECO:0000256" key="2">
    <source>
        <dbReference type="SAM" id="Phobius"/>
    </source>
</evidence>
<feature type="transmembrane region" description="Helical" evidence="2">
    <location>
        <begin position="69"/>
        <end position="87"/>
    </location>
</feature>
<keyword evidence="5" id="KW-1185">Reference proteome</keyword>
<name>A0ABS0IJK7_9BACT</name>
<evidence type="ECO:0000313" key="4">
    <source>
        <dbReference type="EMBL" id="MBF9238528.1"/>
    </source>
</evidence>
<dbReference type="EMBL" id="JADQDQ010000006">
    <property type="protein sequence ID" value="MBF9238528.1"/>
    <property type="molecule type" value="Genomic_DNA"/>
</dbReference>
<dbReference type="InterPro" id="IPR005530">
    <property type="entry name" value="SPW"/>
</dbReference>
<comment type="caution">
    <text evidence="4">The sequence shown here is derived from an EMBL/GenBank/DDBJ whole genome shotgun (WGS) entry which is preliminary data.</text>
</comment>